<evidence type="ECO:0000313" key="1">
    <source>
        <dbReference type="EMBL" id="CAG8495359.1"/>
    </source>
</evidence>
<dbReference type="Proteomes" id="UP000789901">
    <property type="component" value="Unassembled WGS sequence"/>
</dbReference>
<name>A0ABM8W0R4_GIGMA</name>
<gene>
    <name evidence="1" type="ORF">GMARGA_LOCUS1928</name>
</gene>
<keyword evidence="2" id="KW-1185">Reference proteome</keyword>
<dbReference type="EMBL" id="CAJVQB010000556">
    <property type="protein sequence ID" value="CAG8495359.1"/>
    <property type="molecule type" value="Genomic_DNA"/>
</dbReference>
<organism evidence="1 2">
    <name type="scientific">Gigaspora margarita</name>
    <dbReference type="NCBI Taxonomy" id="4874"/>
    <lineage>
        <taxon>Eukaryota</taxon>
        <taxon>Fungi</taxon>
        <taxon>Fungi incertae sedis</taxon>
        <taxon>Mucoromycota</taxon>
        <taxon>Glomeromycotina</taxon>
        <taxon>Glomeromycetes</taxon>
        <taxon>Diversisporales</taxon>
        <taxon>Gigasporaceae</taxon>
        <taxon>Gigaspora</taxon>
    </lineage>
</organism>
<proteinExistence type="predicted"/>
<protein>
    <submittedName>
        <fullName evidence="1">40697_t:CDS:1</fullName>
    </submittedName>
</protein>
<feature type="non-terminal residue" evidence="1">
    <location>
        <position position="293"/>
    </location>
</feature>
<dbReference type="Gene3D" id="3.80.10.10">
    <property type="entry name" value="Ribonuclease Inhibitor"/>
    <property type="match status" value="2"/>
</dbReference>
<evidence type="ECO:0000313" key="2">
    <source>
        <dbReference type="Proteomes" id="UP000789901"/>
    </source>
</evidence>
<sequence length="293" mass="33755">MPGITQLKTLQFKFQRFENSTNTNITELMNALTPEVCPYLNQLNIKSYLPNDVNDALVNIIKSHKNLEKIELDSSDISRSIIVYNITNCANELTDYIKIFQTFSYVGNSLKELMLQYTDFSKISPDNIENISKCQNLVRFKIIGLSFDQIVMNALISMWGSTLEVLHLNELNQETANALLIHCSNLKELSINNLNAISLKFMYPFLLQSSLKSLLIDAKRQFYKEYVDLFQNLPITLNFLGLYTNFSDLEFELYVKEYIINLNKLNSKSETFLEVLGNNTALTTVNVENKHLR</sequence>
<dbReference type="InterPro" id="IPR032675">
    <property type="entry name" value="LRR_dom_sf"/>
</dbReference>
<accession>A0ABM8W0R4</accession>
<comment type="caution">
    <text evidence="1">The sequence shown here is derived from an EMBL/GenBank/DDBJ whole genome shotgun (WGS) entry which is preliminary data.</text>
</comment>
<reference evidence="1 2" key="1">
    <citation type="submission" date="2021-06" db="EMBL/GenBank/DDBJ databases">
        <authorList>
            <person name="Kallberg Y."/>
            <person name="Tangrot J."/>
            <person name="Rosling A."/>
        </authorList>
    </citation>
    <scope>NUCLEOTIDE SEQUENCE [LARGE SCALE GENOMIC DNA]</scope>
    <source>
        <strain evidence="1 2">120-4 pot B 10/14</strain>
    </source>
</reference>
<dbReference type="SUPFAM" id="SSF52047">
    <property type="entry name" value="RNI-like"/>
    <property type="match status" value="1"/>
</dbReference>